<proteinExistence type="predicted"/>
<keyword evidence="2" id="KW-1185">Reference proteome</keyword>
<dbReference type="AlphaFoldDB" id="A0A511XD16"/>
<dbReference type="STRING" id="1120919.GCA_000429165_02839"/>
<comment type="caution">
    <text evidence="1">The sequence shown here is derived from an EMBL/GenBank/DDBJ whole genome shotgun (WGS) entry which is preliminary data.</text>
</comment>
<dbReference type="RefSeq" id="WP_026398446.1">
    <property type="nucleotide sequence ID" value="NZ_AUBI01000012.1"/>
</dbReference>
<reference evidence="1 2" key="1">
    <citation type="submission" date="2019-07" db="EMBL/GenBank/DDBJ databases">
        <title>Whole genome shotgun sequence of Acetobacter nitrogenifigens NBRC 105050.</title>
        <authorList>
            <person name="Hosoyama A."/>
            <person name="Uohara A."/>
            <person name="Ohji S."/>
            <person name="Ichikawa N."/>
        </authorList>
    </citation>
    <scope>NUCLEOTIDE SEQUENCE [LARGE SCALE GENOMIC DNA]</scope>
    <source>
        <strain evidence="1 2">NBRC 105050</strain>
    </source>
</reference>
<evidence type="ECO:0000313" key="2">
    <source>
        <dbReference type="Proteomes" id="UP000321635"/>
    </source>
</evidence>
<sequence>MTPIERRTRRALAMDRNRDRMHYEADSDGTISQTERALVWNRSQRITQRIRQERQGVATTRARTLADLKHKARLTLEYLYSEADDDALAASLCRDILAMRERH</sequence>
<name>A0A511XD16_9PROT</name>
<protein>
    <submittedName>
        <fullName evidence="1">Uncharacterized protein</fullName>
    </submittedName>
</protein>
<dbReference type="EMBL" id="BJYF01000021">
    <property type="protein sequence ID" value="GEN60848.1"/>
    <property type="molecule type" value="Genomic_DNA"/>
</dbReference>
<gene>
    <name evidence="1" type="ORF">ANI02nite_27320</name>
</gene>
<accession>A0A511XD16</accession>
<evidence type="ECO:0000313" key="1">
    <source>
        <dbReference type="EMBL" id="GEN60848.1"/>
    </source>
</evidence>
<organism evidence="1 2">
    <name type="scientific">Acetobacter nitrogenifigens DSM 23921 = NBRC 105050</name>
    <dbReference type="NCBI Taxonomy" id="1120919"/>
    <lineage>
        <taxon>Bacteria</taxon>
        <taxon>Pseudomonadati</taxon>
        <taxon>Pseudomonadota</taxon>
        <taxon>Alphaproteobacteria</taxon>
        <taxon>Acetobacterales</taxon>
        <taxon>Acetobacteraceae</taxon>
        <taxon>Acetobacter</taxon>
    </lineage>
</organism>
<dbReference type="Proteomes" id="UP000321635">
    <property type="component" value="Unassembled WGS sequence"/>
</dbReference>